<dbReference type="InterPro" id="IPR005650">
    <property type="entry name" value="BlaI_family"/>
</dbReference>
<dbReference type="AlphaFoldDB" id="A0A9D1GH43"/>
<protein>
    <submittedName>
        <fullName evidence="5">BlaI/MecI/CopY family transcriptional regulator</fullName>
    </submittedName>
</protein>
<comment type="caution">
    <text evidence="5">The sequence shown here is derived from an EMBL/GenBank/DDBJ whole genome shotgun (WGS) entry which is preliminary data.</text>
</comment>
<keyword evidence="3" id="KW-0238">DNA-binding</keyword>
<dbReference type="InterPro" id="IPR036388">
    <property type="entry name" value="WH-like_DNA-bd_sf"/>
</dbReference>
<evidence type="ECO:0000256" key="3">
    <source>
        <dbReference type="ARBA" id="ARBA00023125"/>
    </source>
</evidence>
<keyword evidence="2" id="KW-0805">Transcription regulation</keyword>
<dbReference type="EMBL" id="DVKS01000047">
    <property type="protein sequence ID" value="HIT41012.1"/>
    <property type="molecule type" value="Genomic_DNA"/>
</dbReference>
<dbReference type="Gene3D" id="1.10.10.10">
    <property type="entry name" value="Winged helix-like DNA-binding domain superfamily/Winged helix DNA-binding domain"/>
    <property type="match status" value="1"/>
</dbReference>
<evidence type="ECO:0000313" key="6">
    <source>
        <dbReference type="Proteomes" id="UP000886860"/>
    </source>
</evidence>
<evidence type="ECO:0000313" key="5">
    <source>
        <dbReference type="EMBL" id="HIT41012.1"/>
    </source>
</evidence>
<dbReference type="Pfam" id="PF03965">
    <property type="entry name" value="Penicillinase_R"/>
    <property type="match status" value="1"/>
</dbReference>
<reference evidence="5" key="1">
    <citation type="submission" date="2020-10" db="EMBL/GenBank/DDBJ databases">
        <authorList>
            <person name="Gilroy R."/>
        </authorList>
    </citation>
    <scope>NUCLEOTIDE SEQUENCE</scope>
    <source>
        <strain evidence="5">CHK123-3438</strain>
    </source>
</reference>
<organism evidence="5 6">
    <name type="scientific">Candidatus Caccovicinus merdipullorum</name>
    <dbReference type="NCBI Taxonomy" id="2840724"/>
    <lineage>
        <taxon>Bacteria</taxon>
        <taxon>Bacillati</taxon>
        <taxon>Bacillota</taxon>
        <taxon>Clostridia</taxon>
        <taxon>Eubacteriales</taxon>
        <taxon>Candidatus Caccovicinus</taxon>
    </lineage>
</organism>
<evidence type="ECO:0000256" key="4">
    <source>
        <dbReference type="ARBA" id="ARBA00023163"/>
    </source>
</evidence>
<evidence type="ECO:0000256" key="1">
    <source>
        <dbReference type="ARBA" id="ARBA00011046"/>
    </source>
</evidence>
<evidence type="ECO:0000256" key="2">
    <source>
        <dbReference type="ARBA" id="ARBA00023015"/>
    </source>
</evidence>
<proteinExistence type="inferred from homology"/>
<dbReference type="GO" id="GO:0045892">
    <property type="term" value="P:negative regulation of DNA-templated transcription"/>
    <property type="evidence" value="ECO:0007669"/>
    <property type="project" value="InterPro"/>
</dbReference>
<reference evidence="5" key="2">
    <citation type="journal article" date="2021" name="PeerJ">
        <title>Extensive microbial diversity within the chicken gut microbiome revealed by metagenomics and culture.</title>
        <authorList>
            <person name="Gilroy R."/>
            <person name="Ravi A."/>
            <person name="Getino M."/>
            <person name="Pursley I."/>
            <person name="Horton D.L."/>
            <person name="Alikhan N.F."/>
            <person name="Baker D."/>
            <person name="Gharbi K."/>
            <person name="Hall N."/>
            <person name="Watson M."/>
            <person name="Adriaenssens E.M."/>
            <person name="Foster-Nyarko E."/>
            <person name="Jarju S."/>
            <person name="Secka A."/>
            <person name="Antonio M."/>
            <person name="Oren A."/>
            <person name="Chaudhuri R.R."/>
            <person name="La Ragione R."/>
            <person name="Hildebrand F."/>
            <person name="Pallen M.J."/>
        </authorList>
    </citation>
    <scope>NUCLEOTIDE SEQUENCE</scope>
    <source>
        <strain evidence="5">CHK123-3438</strain>
    </source>
</reference>
<dbReference type="InterPro" id="IPR036390">
    <property type="entry name" value="WH_DNA-bd_sf"/>
</dbReference>
<dbReference type="GO" id="GO:0003677">
    <property type="term" value="F:DNA binding"/>
    <property type="evidence" value="ECO:0007669"/>
    <property type="project" value="UniProtKB-KW"/>
</dbReference>
<dbReference type="SUPFAM" id="SSF46785">
    <property type="entry name" value="Winged helix' DNA-binding domain"/>
    <property type="match status" value="1"/>
</dbReference>
<accession>A0A9D1GH43</accession>
<keyword evidence="4" id="KW-0804">Transcription</keyword>
<comment type="similarity">
    <text evidence="1">Belongs to the BlaI transcriptional regulatory family.</text>
</comment>
<gene>
    <name evidence="5" type="ORF">IAB60_02745</name>
</gene>
<sequence>MARVPEEALEALGGLKKLSPTELEFMKVIWVHPEGISSEVLYETFPQARGTKSTILYKICEKGYARNRQEGRHHIYTPVVSESDYEKALIRQQLKKSFGDSSFERLVAAFCGKKELSERQLERVRGALAELEEELEKQI</sequence>
<name>A0A9D1GH43_9FIRM</name>
<dbReference type="PIRSF" id="PIRSF019455">
    <property type="entry name" value="CopR_AtkY"/>
    <property type="match status" value="1"/>
</dbReference>
<dbReference type="Proteomes" id="UP000886860">
    <property type="component" value="Unassembled WGS sequence"/>
</dbReference>